<dbReference type="GO" id="GO:0005737">
    <property type="term" value="C:cytoplasm"/>
    <property type="evidence" value="ECO:0007669"/>
    <property type="project" value="TreeGrafter"/>
</dbReference>
<dbReference type="Proteomes" id="UP000018296">
    <property type="component" value="Unassembled WGS sequence"/>
</dbReference>
<dbReference type="PROSITE" id="PS51186">
    <property type="entry name" value="GNAT"/>
    <property type="match status" value="1"/>
</dbReference>
<dbReference type="Gene3D" id="3.40.630.30">
    <property type="match status" value="1"/>
</dbReference>
<keyword evidence="1 5" id="KW-0808">Transferase</keyword>
<dbReference type="Pfam" id="PF13302">
    <property type="entry name" value="Acetyltransf_3"/>
    <property type="match status" value="1"/>
</dbReference>
<dbReference type="SUPFAM" id="SSF55729">
    <property type="entry name" value="Acyl-CoA N-acyltransferases (Nat)"/>
    <property type="match status" value="1"/>
</dbReference>
<dbReference type="PATRIC" id="fig|1395513.3.peg.109"/>
<dbReference type="InterPro" id="IPR051531">
    <property type="entry name" value="N-acetyltransferase"/>
</dbReference>
<dbReference type="STRING" id="1395513.P343_00540"/>
<dbReference type="InterPro" id="IPR016181">
    <property type="entry name" value="Acyl_CoA_acyltransferase"/>
</dbReference>
<dbReference type="AlphaFoldDB" id="V6J0I2"/>
<dbReference type="InterPro" id="IPR000182">
    <property type="entry name" value="GNAT_dom"/>
</dbReference>
<dbReference type="eggNOG" id="COG1670">
    <property type="taxonomic scope" value="Bacteria"/>
</dbReference>
<keyword evidence="2" id="KW-0012">Acyltransferase</keyword>
<accession>V6J0I2</accession>
<feature type="domain" description="N-acetyltransferase" evidence="4">
    <location>
        <begin position="7"/>
        <end position="173"/>
    </location>
</feature>
<proteinExistence type="inferred from homology"/>
<dbReference type="GO" id="GO:0008999">
    <property type="term" value="F:protein-N-terminal-alanine acetyltransferase activity"/>
    <property type="evidence" value="ECO:0007669"/>
    <property type="project" value="TreeGrafter"/>
</dbReference>
<comment type="caution">
    <text evidence="5">The sequence shown here is derived from an EMBL/GenBank/DDBJ whole genome shotgun (WGS) entry which is preliminary data.</text>
</comment>
<sequence length="180" mass="21169">MLTSDQIYLKPFTLTDVEHLLQLQVTNKDFFEQFSMTRTINYYSIEYQTRLIQRWKQKAEQDSEYQFGIFRNEDHALLGTINLFQVQRGPLQSAFIGYFLDKTQNGKGYMTEAVHLIVDYAFNRLHLHRIEAGVMPHNTGSNRVLEKTGFQKEGLARKNVKINNRWEDHITLAIINPNEI</sequence>
<gene>
    <name evidence="5" type="ORF">P343_00540</name>
</gene>
<dbReference type="PANTHER" id="PTHR43792:SF8">
    <property type="entry name" value="[RIBOSOMAL PROTEIN US5]-ALANINE N-ACETYLTRANSFERASE"/>
    <property type="match status" value="1"/>
</dbReference>
<protein>
    <submittedName>
        <fullName evidence="5">Alanine acetyltransferase</fullName>
    </submittedName>
</protein>
<evidence type="ECO:0000313" key="6">
    <source>
        <dbReference type="Proteomes" id="UP000018296"/>
    </source>
</evidence>
<comment type="similarity">
    <text evidence="3">Belongs to the acetyltransferase family. RimJ subfamily.</text>
</comment>
<evidence type="ECO:0000259" key="4">
    <source>
        <dbReference type="PROSITE" id="PS51186"/>
    </source>
</evidence>
<evidence type="ECO:0000313" key="5">
    <source>
        <dbReference type="EMBL" id="EST13320.1"/>
    </source>
</evidence>
<dbReference type="PANTHER" id="PTHR43792">
    <property type="entry name" value="GNAT FAMILY, PUTATIVE (AFU_ORTHOLOGUE AFUA_3G00765)-RELATED-RELATED"/>
    <property type="match status" value="1"/>
</dbReference>
<dbReference type="OrthoDB" id="9795206at2"/>
<keyword evidence="6" id="KW-1185">Reference proteome</keyword>
<organism evidence="5 6">
    <name type="scientific">Sporolactobacillus laevolacticus DSM 442</name>
    <dbReference type="NCBI Taxonomy" id="1395513"/>
    <lineage>
        <taxon>Bacteria</taxon>
        <taxon>Bacillati</taxon>
        <taxon>Bacillota</taxon>
        <taxon>Bacilli</taxon>
        <taxon>Bacillales</taxon>
        <taxon>Sporolactobacillaceae</taxon>
        <taxon>Sporolactobacillus</taxon>
    </lineage>
</organism>
<reference evidence="5 6" key="1">
    <citation type="journal article" date="2013" name="Genome Announc.">
        <title>Genome Sequence of Sporolactobacillus laevolacticus DSM442, an Efficient Polymer-Grade D-Lactate Producer from Agricultural Waste Cottonseed as a Nitrogen Source.</title>
        <authorList>
            <person name="Wang H."/>
            <person name="Wang L."/>
            <person name="Ju J."/>
            <person name="Yu B."/>
            <person name="Ma Y."/>
        </authorList>
    </citation>
    <scope>NUCLEOTIDE SEQUENCE [LARGE SCALE GENOMIC DNA]</scope>
    <source>
        <strain evidence="5 6">DSM 442</strain>
    </source>
</reference>
<name>V6J0I2_9BACL</name>
<evidence type="ECO:0000256" key="1">
    <source>
        <dbReference type="ARBA" id="ARBA00022679"/>
    </source>
</evidence>
<evidence type="ECO:0000256" key="2">
    <source>
        <dbReference type="ARBA" id="ARBA00023315"/>
    </source>
</evidence>
<dbReference type="RefSeq" id="WP_023508434.1">
    <property type="nucleotide sequence ID" value="NZ_AWTC01000001.1"/>
</dbReference>
<evidence type="ECO:0000256" key="3">
    <source>
        <dbReference type="ARBA" id="ARBA00038502"/>
    </source>
</evidence>
<dbReference type="EMBL" id="AWTC01000001">
    <property type="protein sequence ID" value="EST13320.1"/>
    <property type="molecule type" value="Genomic_DNA"/>
</dbReference>